<dbReference type="PANTHER" id="PTHR21198">
    <property type="entry name" value="GLUTAMATE RACEMASE"/>
    <property type="match status" value="1"/>
</dbReference>
<sequence>MQTIGLLGGMSWESSAVYYKLINEGVRARLGGLHSAKIVLWSAEFQDVASKQAAGDWQALRELMIDGARALERAGADMLLICTNTMHKLADDVAAAISIPIVHIADIAAAAIKATPSRRPLLLATRFTMEEAFYRGRMLDRHELDLVRPTADEERIVHDIIYRELCQGVVEPASKAQCMAIIDAARARGADGVILGCTELDLLLSQADSDLPVFDTTALHAQAAVDRALAPAPLAAMMGHH</sequence>
<gene>
    <name evidence="3" type="ORF">SAMN04488115_10526</name>
</gene>
<dbReference type="NCBIfam" id="TIGR00035">
    <property type="entry name" value="asp_race"/>
    <property type="match status" value="1"/>
</dbReference>
<keyword evidence="2" id="KW-0413">Isomerase</keyword>
<dbReference type="RefSeq" id="WP_103872955.1">
    <property type="nucleotide sequence ID" value="NZ_FNUY01000005.1"/>
</dbReference>
<dbReference type="Pfam" id="PF01177">
    <property type="entry name" value="Asp_Glu_race"/>
    <property type="match status" value="1"/>
</dbReference>
<dbReference type="AlphaFoldDB" id="A0A1H5ZWS9"/>
<evidence type="ECO:0000256" key="2">
    <source>
        <dbReference type="ARBA" id="ARBA00023235"/>
    </source>
</evidence>
<dbReference type="GO" id="GO:0047661">
    <property type="term" value="F:amino-acid racemase activity"/>
    <property type="evidence" value="ECO:0007669"/>
    <property type="project" value="InterPro"/>
</dbReference>
<dbReference type="OrthoDB" id="9803739at2"/>
<comment type="similarity">
    <text evidence="1">Belongs to the aspartate/glutamate racemases family.</text>
</comment>
<dbReference type="SUPFAM" id="SSF53681">
    <property type="entry name" value="Aspartate/glutamate racemase"/>
    <property type="match status" value="2"/>
</dbReference>
<protein>
    <submittedName>
        <fullName evidence="3">Aspartate racemase</fullName>
    </submittedName>
</protein>
<evidence type="ECO:0000313" key="3">
    <source>
        <dbReference type="EMBL" id="SEG39926.1"/>
    </source>
</evidence>
<dbReference type="Gene3D" id="3.40.50.1860">
    <property type="match status" value="2"/>
</dbReference>
<reference evidence="3 4" key="1">
    <citation type="submission" date="2016-10" db="EMBL/GenBank/DDBJ databases">
        <authorList>
            <person name="de Groot N.N."/>
        </authorList>
    </citation>
    <scope>NUCLEOTIDE SEQUENCE [LARGE SCALE GENOMIC DNA]</scope>
    <source>
        <strain evidence="3 4">DSM 26656</strain>
    </source>
</reference>
<dbReference type="InterPro" id="IPR004380">
    <property type="entry name" value="Asp_race"/>
</dbReference>
<dbReference type="EMBL" id="FNUY01000005">
    <property type="protein sequence ID" value="SEG39926.1"/>
    <property type="molecule type" value="Genomic_DNA"/>
</dbReference>
<dbReference type="InterPro" id="IPR001920">
    <property type="entry name" value="Asp/Glu_race"/>
</dbReference>
<name>A0A1H5ZWS9_9HYPH</name>
<evidence type="ECO:0000256" key="1">
    <source>
        <dbReference type="ARBA" id="ARBA00007847"/>
    </source>
</evidence>
<dbReference type="InterPro" id="IPR015942">
    <property type="entry name" value="Asp/Glu/hydantoin_racemase"/>
</dbReference>
<dbReference type="PANTHER" id="PTHR21198:SF7">
    <property type="entry name" value="ASPARTATE-GLUTAMATE RACEMASE FAMILY"/>
    <property type="match status" value="1"/>
</dbReference>
<accession>A0A1H5ZWS9</accession>
<keyword evidence="4" id="KW-1185">Reference proteome</keyword>
<evidence type="ECO:0000313" key="4">
    <source>
        <dbReference type="Proteomes" id="UP000236743"/>
    </source>
</evidence>
<dbReference type="Proteomes" id="UP000236743">
    <property type="component" value="Unassembled WGS sequence"/>
</dbReference>
<proteinExistence type="inferred from homology"/>
<organism evidence="3 4">
    <name type="scientific">Bosea lathyri</name>
    <dbReference type="NCBI Taxonomy" id="1036778"/>
    <lineage>
        <taxon>Bacteria</taxon>
        <taxon>Pseudomonadati</taxon>
        <taxon>Pseudomonadota</taxon>
        <taxon>Alphaproteobacteria</taxon>
        <taxon>Hyphomicrobiales</taxon>
        <taxon>Boseaceae</taxon>
        <taxon>Bosea</taxon>
    </lineage>
</organism>